<dbReference type="EMBL" id="JAINUG010000391">
    <property type="protein sequence ID" value="KAJ8372654.1"/>
    <property type="molecule type" value="Genomic_DNA"/>
</dbReference>
<evidence type="ECO:0000313" key="3">
    <source>
        <dbReference type="Proteomes" id="UP001221898"/>
    </source>
</evidence>
<keyword evidence="3" id="KW-1185">Reference proteome</keyword>
<evidence type="ECO:0000256" key="1">
    <source>
        <dbReference type="SAM" id="MobiDB-lite"/>
    </source>
</evidence>
<sequence>MSAPERRSDGGPVSCPGAAAWDGRRRAAPAKFRPLPPHRHVQMLITPASRAGGAIGRRLEQPARRSAVVLPPLRPSQTIKIITSCLILPLPTEA</sequence>
<proteinExistence type="predicted"/>
<evidence type="ECO:0000313" key="2">
    <source>
        <dbReference type="EMBL" id="KAJ8372654.1"/>
    </source>
</evidence>
<name>A0AAD7R9Y9_9TELE</name>
<reference evidence="2" key="1">
    <citation type="journal article" date="2023" name="Science">
        <title>Genome structures resolve the early diversification of teleost fishes.</title>
        <authorList>
            <person name="Parey E."/>
            <person name="Louis A."/>
            <person name="Montfort J."/>
            <person name="Bouchez O."/>
            <person name="Roques C."/>
            <person name="Iampietro C."/>
            <person name="Lluch J."/>
            <person name="Castinel A."/>
            <person name="Donnadieu C."/>
            <person name="Desvignes T."/>
            <person name="Floi Bucao C."/>
            <person name="Jouanno E."/>
            <person name="Wen M."/>
            <person name="Mejri S."/>
            <person name="Dirks R."/>
            <person name="Jansen H."/>
            <person name="Henkel C."/>
            <person name="Chen W.J."/>
            <person name="Zahm M."/>
            <person name="Cabau C."/>
            <person name="Klopp C."/>
            <person name="Thompson A.W."/>
            <person name="Robinson-Rechavi M."/>
            <person name="Braasch I."/>
            <person name="Lecointre G."/>
            <person name="Bobe J."/>
            <person name="Postlethwait J.H."/>
            <person name="Berthelot C."/>
            <person name="Roest Crollius H."/>
            <person name="Guiguen Y."/>
        </authorList>
    </citation>
    <scope>NUCLEOTIDE SEQUENCE</scope>
    <source>
        <strain evidence="2">NC1722</strain>
    </source>
</reference>
<organism evidence="2 3">
    <name type="scientific">Aldrovandia affinis</name>
    <dbReference type="NCBI Taxonomy" id="143900"/>
    <lineage>
        <taxon>Eukaryota</taxon>
        <taxon>Metazoa</taxon>
        <taxon>Chordata</taxon>
        <taxon>Craniata</taxon>
        <taxon>Vertebrata</taxon>
        <taxon>Euteleostomi</taxon>
        <taxon>Actinopterygii</taxon>
        <taxon>Neopterygii</taxon>
        <taxon>Teleostei</taxon>
        <taxon>Notacanthiformes</taxon>
        <taxon>Halosauridae</taxon>
        <taxon>Aldrovandia</taxon>
    </lineage>
</organism>
<dbReference type="AlphaFoldDB" id="A0AAD7R9Y9"/>
<dbReference type="Proteomes" id="UP001221898">
    <property type="component" value="Unassembled WGS sequence"/>
</dbReference>
<gene>
    <name evidence="2" type="ORF">AAFF_G00280260</name>
</gene>
<comment type="caution">
    <text evidence="2">The sequence shown here is derived from an EMBL/GenBank/DDBJ whole genome shotgun (WGS) entry which is preliminary data.</text>
</comment>
<accession>A0AAD7R9Y9</accession>
<protein>
    <submittedName>
        <fullName evidence="2">Uncharacterized protein</fullName>
    </submittedName>
</protein>
<feature type="region of interest" description="Disordered" evidence="1">
    <location>
        <begin position="1"/>
        <end position="33"/>
    </location>
</feature>